<dbReference type="Proteomes" id="UP000095767">
    <property type="component" value="Unassembled WGS sequence"/>
</dbReference>
<sequence length="56" mass="6650">MPRNKATRGRTWRVRRLRRLTDSFATMWELSFAEAKTQNPDHVCGECYVCPAFSWD</sequence>
<proteinExistence type="predicted"/>
<protein>
    <submittedName>
        <fullName evidence="1">Uncharacterized protein</fullName>
    </submittedName>
</protein>
<gene>
    <name evidence="1" type="ORF">BAE44_0024709</name>
</gene>
<reference evidence="1 2" key="1">
    <citation type="submission" date="2016-09" db="EMBL/GenBank/DDBJ databases">
        <title>The draft genome of Dichanthelium oligosanthes: A C3 panicoid grass species.</title>
        <authorList>
            <person name="Studer A.J."/>
            <person name="Schnable J.C."/>
            <person name="Brutnell T.P."/>
        </authorList>
    </citation>
    <scope>NUCLEOTIDE SEQUENCE [LARGE SCALE GENOMIC DNA]</scope>
    <source>
        <strain evidence="2">cv. Kellogg 1175</strain>
        <tissue evidence="1">Leaf</tissue>
    </source>
</reference>
<evidence type="ECO:0000313" key="2">
    <source>
        <dbReference type="Proteomes" id="UP000095767"/>
    </source>
</evidence>
<name>A0A1E5UN32_9POAL</name>
<dbReference type="AlphaFoldDB" id="A0A1E5UN32"/>
<keyword evidence="2" id="KW-1185">Reference proteome</keyword>
<evidence type="ECO:0000313" key="1">
    <source>
        <dbReference type="EMBL" id="OEL14271.1"/>
    </source>
</evidence>
<organism evidence="1 2">
    <name type="scientific">Dichanthelium oligosanthes</name>
    <dbReference type="NCBI Taxonomy" id="888268"/>
    <lineage>
        <taxon>Eukaryota</taxon>
        <taxon>Viridiplantae</taxon>
        <taxon>Streptophyta</taxon>
        <taxon>Embryophyta</taxon>
        <taxon>Tracheophyta</taxon>
        <taxon>Spermatophyta</taxon>
        <taxon>Magnoliopsida</taxon>
        <taxon>Liliopsida</taxon>
        <taxon>Poales</taxon>
        <taxon>Poaceae</taxon>
        <taxon>PACMAD clade</taxon>
        <taxon>Panicoideae</taxon>
        <taxon>Panicodae</taxon>
        <taxon>Paniceae</taxon>
        <taxon>Dichantheliinae</taxon>
        <taxon>Dichanthelium</taxon>
    </lineage>
</organism>
<comment type="caution">
    <text evidence="1">The sequence shown here is derived from an EMBL/GenBank/DDBJ whole genome shotgun (WGS) entry which is preliminary data.</text>
</comment>
<accession>A0A1E5UN32</accession>
<dbReference type="EMBL" id="LWDX02070633">
    <property type="protein sequence ID" value="OEL14271.1"/>
    <property type="molecule type" value="Genomic_DNA"/>
</dbReference>